<gene>
    <name evidence="1" type="ORF">S03H2_38625</name>
</gene>
<reference evidence="1" key="1">
    <citation type="journal article" date="2014" name="Front. Microbiol.">
        <title>High frequency of phylogenetically diverse reductive dehalogenase-homologous genes in deep subseafloor sedimentary metagenomes.</title>
        <authorList>
            <person name="Kawai M."/>
            <person name="Futagami T."/>
            <person name="Toyoda A."/>
            <person name="Takaki Y."/>
            <person name="Nishi S."/>
            <person name="Hori S."/>
            <person name="Arai W."/>
            <person name="Tsubouchi T."/>
            <person name="Morono Y."/>
            <person name="Uchiyama I."/>
            <person name="Ito T."/>
            <person name="Fujiyama A."/>
            <person name="Inagaki F."/>
            <person name="Takami H."/>
        </authorList>
    </citation>
    <scope>NUCLEOTIDE SEQUENCE</scope>
    <source>
        <strain evidence="1">Expedition CK06-06</strain>
    </source>
</reference>
<evidence type="ECO:0008006" key="2">
    <source>
        <dbReference type="Google" id="ProtNLM"/>
    </source>
</evidence>
<evidence type="ECO:0000313" key="1">
    <source>
        <dbReference type="EMBL" id="GAH57665.1"/>
    </source>
</evidence>
<dbReference type="EMBL" id="BARU01023828">
    <property type="protein sequence ID" value="GAH57665.1"/>
    <property type="molecule type" value="Genomic_DNA"/>
</dbReference>
<feature type="non-terminal residue" evidence="1">
    <location>
        <position position="1"/>
    </location>
</feature>
<dbReference type="Gene3D" id="3.30.360.10">
    <property type="entry name" value="Dihydrodipicolinate Reductase, domain 2"/>
    <property type="match status" value="1"/>
</dbReference>
<comment type="caution">
    <text evidence="1">The sequence shown here is derived from an EMBL/GenBank/DDBJ whole genome shotgun (WGS) entry which is preliminary data.</text>
</comment>
<organism evidence="1">
    <name type="scientific">marine sediment metagenome</name>
    <dbReference type="NCBI Taxonomy" id="412755"/>
    <lineage>
        <taxon>unclassified sequences</taxon>
        <taxon>metagenomes</taxon>
        <taxon>ecological metagenomes</taxon>
    </lineage>
</organism>
<name>X1HKT4_9ZZZZ</name>
<sequence>WEIELFGPDWRLLVDYARNQLSGHINGRTIRKKFLAEDLHMLEMQAFLKAVRYAGNGNSDNGVLSNFCDATKTLAVVLAGDRSLETGMWEPVED</sequence>
<dbReference type="AlphaFoldDB" id="X1HKT4"/>
<proteinExistence type="predicted"/>
<accession>X1HKT4</accession>
<protein>
    <recommendedName>
        <fullName evidence="2">Gfo/Idh/MocA-like oxidoreductase C-terminal domain-containing protein</fullName>
    </recommendedName>
</protein>